<feature type="domain" description="Core-binding (CB)" evidence="13">
    <location>
        <begin position="1"/>
        <end position="87"/>
    </location>
</feature>
<evidence type="ECO:0000256" key="8">
    <source>
        <dbReference type="ARBA" id="ARBA00023125"/>
    </source>
</evidence>
<dbReference type="Pfam" id="PF00589">
    <property type="entry name" value="Phage_integrase"/>
    <property type="match status" value="1"/>
</dbReference>
<evidence type="ECO:0000256" key="2">
    <source>
        <dbReference type="ARBA" id="ARBA00006657"/>
    </source>
</evidence>
<dbReference type="InterPro" id="IPR044068">
    <property type="entry name" value="CB"/>
</dbReference>
<evidence type="ECO:0000259" key="12">
    <source>
        <dbReference type="PROSITE" id="PS51898"/>
    </source>
</evidence>
<dbReference type="RefSeq" id="WP_168452105.1">
    <property type="nucleotide sequence ID" value="NZ_JAAWWK010000009.1"/>
</dbReference>
<evidence type="ECO:0000256" key="1">
    <source>
        <dbReference type="ARBA" id="ARBA00004496"/>
    </source>
</evidence>
<keyword evidence="8 11" id="KW-0238">DNA-binding</keyword>
<dbReference type="NCBIfam" id="NF001399">
    <property type="entry name" value="PRK00283.1"/>
    <property type="match status" value="1"/>
</dbReference>
<evidence type="ECO:0000256" key="7">
    <source>
        <dbReference type="ARBA" id="ARBA00022908"/>
    </source>
</evidence>
<feature type="active site" evidence="11">
    <location>
        <position position="271"/>
    </location>
</feature>
<evidence type="ECO:0000256" key="9">
    <source>
        <dbReference type="ARBA" id="ARBA00023172"/>
    </source>
</evidence>
<evidence type="ECO:0000259" key="13">
    <source>
        <dbReference type="PROSITE" id="PS51900"/>
    </source>
</evidence>
<dbReference type="HAMAP" id="MF_01808">
    <property type="entry name" value="Recomb_XerC_XerD"/>
    <property type="match status" value="1"/>
</dbReference>
<keyword evidence="7 11" id="KW-0229">DNA integration</keyword>
<comment type="caution">
    <text evidence="14">The sequence shown here is derived from an EMBL/GenBank/DDBJ whole genome shotgun (WGS) entry which is preliminary data.</text>
</comment>
<keyword evidence="10 11" id="KW-0131">Cell cycle</keyword>
<feature type="active site" evidence="11">
    <location>
        <position position="248"/>
    </location>
</feature>
<dbReference type="Gene3D" id="1.10.150.130">
    <property type="match status" value="1"/>
</dbReference>
<keyword evidence="4 11" id="KW-0963">Cytoplasm</keyword>
<dbReference type="PANTHER" id="PTHR30349">
    <property type="entry name" value="PHAGE INTEGRASE-RELATED"/>
    <property type="match status" value="1"/>
</dbReference>
<comment type="function">
    <text evidence="11">Site-specific tyrosine recombinase, which acts by catalyzing the cutting and rejoining of the recombining DNA molecules. The XerC-XerD complex is essential to convert dimers of the bacterial chromosome into monomers to permit their segregation at cell division. It also contributes to the segregational stability of plasmids.</text>
</comment>
<gene>
    <name evidence="11 14" type="primary">xerC</name>
    <name evidence="14" type="ORF">HCU74_19420</name>
</gene>
<dbReference type="InterPro" id="IPR013762">
    <property type="entry name" value="Integrase-like_cat_sf"/>
</dbReference>
<evidence type="ECO:0000313" key="14">
    <source>
        <dbReference type="EMBL" id="NKI19583.1"/>
    </source>
</evidence>
<organism evidence="14 15">
    <name type="scientific">Spongiibacter thalassae</name>
    <dbReference type="NCBI Taxonomy" id="2721624"/>
    <lineage>
        <taxon>Bacteria</taxon>
        <taxon>Pseudomonadati</taxon>
        <taxon>Pseudomonadota</taxon>
        <taxon>Gammaproteobacteria</taxon>
        <taxon>Cellvibrionales</taxon>
        <taxon>Spongiibacteraceae</taxon>
        <taxon>Spongiibacter</taxon>
    </lineage>
</organism>
<dbReference type="InterPro" id="IPR004107">
    <property type="entry name" value="Integrase_SAM-like_N"/>
</dbReference>
<keyword evidence="5 11" id="KW-0132">Cell division</keyword>
<evidence type="ECO:0000256" key="5">
    <source>
        <dbReference type="ARBA" id="ARBA00022618"/>
    </source>
</evidence>
<proteinExistence type="inferred from homology"/>
<sequence length="307" mass="34334">MTVAEEIAEFLTYLRNVRRVSPHTLSAYGRDLEHFVAFCDGQHLSHSAAVDSGHIRHFLATQRSRSASPATLQRLLSSVRSFFHYRIQQHGATKNPATAVAAPKRGRPLPKTLDADRIGQLLEFDGDEALDYRDRAVMELFYSSGLRLAELAGLNRCDVDLADATVVVTGKGGKTRQLPVGRKAVQALNEWLPWRKAWLPPSAEADNSAPLFISQRGSRLGHRSIQQRIKRRAIQQGIPENLHPHMLRHSFASHLLESSSDLRGVQELLGHANLSTTQIYTHLDFQHLAKVYDVAHPRASRKAKKAD</sequence>
<dbReference type="EMBL" id="JAAWWK010000009">
    <property type="protein sequence ID" value="NKI19583.1"/>
    <property type="molecule type" value="Genomic_DNA"/>
</dbReference>
<dbReference type="Proteomes" id="UP000765845">
    <property type="component" value="Unassembled WGS sequence"/>
</dbReference>
<keyword evidence="9 11" id="KW-0233">DNA recombination</keyword>
<dbReference type="InterPro" id="IPR050090">
    <property type="entry name" value="Tyrosine_recombinase_XerCD"/>
</dbReference>
<evidence type="ECO:0000256" key="11">
    <source>
        <dbReference type="HAMAP-Rule" id="MF_01808"/>
    </source>
</evidence>
<feature type="active site" evidence="11">
    <location>
        <position position="245"/>
    </location>
</feature>
<comment type="similarity">
    <text evidence="2 11">Belongs to the 'phage' integrase family. XerC subfamily.</text>
</comment>
<keyword evidence="15" id="KW-1185">Reference proteome</keyword>
<dbReference type="InterPro" id="IPR023009">
    <property type="entry name" value="Tyrosine_recombinase_XerC/XerD"/>
</dbReference>
<dbReference type="Gene3D" id="1.10.443.10">
    <property type="entry name" value="Intergrase catalytic core"/>
    <property type="match status" value="1"/>
</dbReference>
<name>A0ABX1GMA3_9GAMM</name>
<comment type="subcellular location">
    <subcellularLocation>
        <location evidence="1 11">Cytoplasm</location>
    </subcellularLocation>
</comment>
<protein>
    <recommendedName>
        <fullName evidence="3 11">Tyrosine recombinase XerC</fullName>
    </recommendedName>
</protein>
<dbReference type="PROSITE" id="PS51898">
    <property type="entry name" value="TYR_RECOMBINASE"/>
    <property type="match status" value="1"/>
</dbReference>
<dbReference type="NCBIfam" id="TIGR02224">
    <property type="entry name" value="recomb_XerC"/>
    <property type="match status" value="1"/>
</dbReference>
<comment type="subunit">
    <text evidence="11">Forms a cyclic heterotetrameric complex composed of two molecules of XerC and two molecules of XerD.</text>
</comment>
<dbReference type="PROSITE" id="PS51900">
    <property type="entry name" value="CB"/>
    <property type="match status" value="1"/>
</dbReference>
<dbReference type="InterPro" id="IPR011931">
    <property type="entry name" value="Recomb_XerC"/>
</dbReference>
<accession>A0ABX1GMA3</accession>
<dbReference type="InterPro" id="IPR011010">
    <property type="entry name" value="DNA_brk_join_enz"/>
</dbReference>
<evidence type="ECO:0000256" key="10">
    <source>
        <dbReference type="ARBA" id="ARBA00023306"/>
    </source>
</evidence>
<dbReference type="CDD" id="cd00798">
    <property type="entry name" value="INT_XerDC_C"/>
    <property type="match status" value="1"/>
</dbReference>
<evidence type="ECO:0000256" key="6">
    <source>
        <dbReference type="ARBA" id="ARBA00022829"/>
    </source>
</evidence>
<dbReference type="InterPro" id="IPR002104">
    <property type="entry name" value="Integrase_catalytic"/>
</dbReference>
<evidence type="ECO:0000256" key="4">
    <source>
        <dbReference type="ARBA" id="ARBA00022490"/>
    </source>
</evidence>
<keyword evidence="6 11" id="KW-0159">Chromosome partition</keyword>
<dbReference type="Pfam" id="PF02899">
    <property type="entry name" value="Phage_int_SAM_1"/>
    <property type="match status" value="1"/>
</dbReference>
<feature type="active site" evidence="11">
    <location>
        <position position="147"/>
    </location>
</feature>
<dbReference type="SUPFAM" id="SSF56349">
    <property type="entry name" value="DNA breaking-rejoining enzymes"/>
    <property type="match status" value="1"/>
</dbReference>
<evidence type="ECO:0000256" key="3">
    <source>
        <dbReference type="ARBA" id="ARBA00015804"/>
    </source>
</evidence>
<feature type="domain" description="Tyr recombinase" evidence="12">
    <location>
        <begin position="108"/>
        <end position="293"/>
    </location>
</feature>
<dbReference type="InterPro" id="IPR010998">
    <property type="entry name" value="Integrase_recombinase_N"/>
</dbReference>
<feature type="active site" evidence="11">
    <location>
        <position position="171"/>
    </location>
</feature>
<reference evidence="14 15" key="1">
    <citation type="submission" date="2020-04" db="EMBL/GenBank/DDBJ databases">
        <authorList>
            <person name="Yoon J."/>
        </authorList>
    </citation>
    <scope>NUCLEOTIDE SEQUENCE [LARGE SCALE GENOMIC DNA]</scope>
    <source>
        <strain evidence="14 15">KMU-166</strain>
    </source>
</reference>
<dbReference type="PANTHER" id="PTHR30349:SF81">
    <property type="entry name" value="TYROSINE RECOMBINASE XERC"/>
    <property type="match status" value="1"/>
</dbReference>
<evidence type="ECO:0000313" key="15">
    <source>
        <dbReference type="Proteomes" id="UP000765845"/>
    </source>
</evidence>
<feature type="active site" description="O-(3'-phospho-DNA)-tyrosine intermediate" evidence="11">
    <location>
        <position position="280"/>
    </location>
</feature>